<name>A0A448XGC8_9PLAT</name>
<reference evidence="2" key="1">
    <citation type="submission" date="2018-11" db="EMBL/GenBank/DDBJ databases">
        <authorList>
            <consortium name="Pathogen Informatics"/>
        </authorList>
    </citation>
    <scope>NUCLEOTIDE SEQUENCE</scope>
</reference>
<proteinExistence type="predicted"/>
<gene>
    <name evidence="2" type="ORF">PXEA_LOCUS29288</name>
</gene>
<sequence length="244" mass="26336">MAHKYIYHDKYEVTEQNVAYLAALVSVSEEVRSRCHLKYRVPGTLAPSEQSSASISTHAHVHHTYQYINPHLNHHAQMQTHLQAHPNLHRHQADHQHHPQHCFGINQYHHQPGGHHYSLVPSQSLTSGPGRLSGPTLSGCGCPVAGFCTEWMSSSESLQEVGLSQTSGRSLTGDRNSKSPGWSGASQASVSETTGLVTSAGAVRVNWALAGQSLPPITLASYKPGGPSSATTIDSTQVLEGSWT</sequence>
<feature type="region of interest" description="Disordered" evidence="1">
    <location>
        <begin position="224"/>
        <end position="244"/>
    </location>
</feature>
<evidence type="ECO:0000313" key="3">
    <source>
        <dbReference type="Proteomes" id="UP000784294"/>
    </source>
</evidence>
<dbReference type="EMBL" id="CAAALY010250822">
    <property type="protein sequence ID" value="VEL35848.1"/>
    <property type="molecule type" value="Genomic_DNA"/>
</dbReference>
<evidence type="ECO:0000256" key="1">
    <source>
        <dbReference type="SAM" id="MobiDB-lite"/>
    </source>
</evidence>
<dbReference type="AlphaFoldDB" id="A0A448XGC8"/>
<accession>A0A448XGC8</accession>
<comment type="caution">
    <text evidence="2">The sequence shown here is derived from an EMBL/GenBank/DDBJ whole genome shotgun (WGS) entry which is preliminary data.</text>
</comment>
<protein>
    <submittedName>
        <fullName evidence="2">Uncharacterized protein</fullName>
    </submittedName>
</protein>
<keyword evidence="3" id="KW-1185">Reference proteome</keyword>
<feature type="region of interest" description="Disordered" evidence="1">
    <location>
        <begin position="159"/>
        <end position="189"/>
    </location>
</feature>
<feature type="compositionally biased region" description="Polar residues" evidence="1">
    <location>
        <begin position="228"/>
        <end position="244"/>
    </location>
</feature>
<evidence type="ECO:0000313" key="2">
    <source>
        <dbReference type="EMBL" id="VEL35848.1"/>
    </source>
</evidence>
<organism evidence="2 3">
    <name type="scientific">Protopolystoma xenopodis</name>
    <dbReference type="NCBI Taxonomy" id="117903"/>
    <lineage>
        <taxon>Eukaryota</taxon>
        <taxon>Metazoa</taxon>
        <taxon>Spiralia</taxon>
        <taxon>Lophotrochozoa</taxon>
        <taxon>Platyhelminthes</taxon>
        <taxon>Monogenea</taxon>
        <taxon>Polyopisthocotylea</taxon>
        <taxon>Polystomatidea</taxon>
        <taxon>Polystomatidae</taxon>
        <taxon>Protopolystoma</taxon>
    </lineage>
</organism>
<dbReference type="Proteomes" id="UP000784294">
    <property type="component" value="Unassembled WGS sequence"/>
</dbReference>
<dbReference type="OrthoDB" id="28245at2759"/>